<feature type="transmembrane region" description="Helical" evidence="7">
    <location>
        <begin position="259"/>
        <end position="281"/>
    </location>
</feature>
<evidence type="ECO:0000256" key="3">
    <source>
        <dbReference type="ARBA" id="ARBA00022475"/>
    </source>
</evidence>
<protein>
    <recommendedName>
        <fullName evidence="8">EccD-like transmembrane domain-containing protein</fullName>
    </recommendedName>
</protein>
<dbReference type="Proteomes" id="UP000217676">
    <property type="component" value="Chromosome"/>
</dbReference>
<proteinExistence type="inferred from homology"/>
<evidence type="ECO:0000256" key="7">
    <source>
        <dbReference type="SAM" id="Phobius"/>
    </source>
</evidence>
<dbReference type="RefSeq" id="WP_359873011.1">
    <property type="nucleotide sequence ID" value="NZ_JBEYHT010000004.1"/>
</dbReference>
<dbReference type="NCBIfam" id="TIGR03920">
    <property type="entry name" value="T7SS_EccD"/>
    <property type="match status" value="1"/>
</dbReference>
<feature type="transmembrane region" description="Helical" evidence="7">
    <location>
        <begin position="147"/>
        <end position="167"/>
    </location>
</feature>
<accession>A0A160P9G4</accession>
<comment type="subcellular location">
    <subcellularLocation>
        <location evidence="1">Cell membrane</location>
        <topology evidence="1">Multi-pass membrane protein</topology>
    </subcellularLocation>
</comment>
<dbReference type="Pfam" id="PF08817">
    <property type="entry name" value="YukD"/>
    <property type="match status" value="1"/>
</dbReference>
<evidence type="ECO:0000256" key="5">
    <source>
        <dbReference type="ARBA" id="ARBA00022989"/>
    </source>
</evidence>
<feature type="transmembrane region" description="Helical" evidence="7">
    <location>
        <begin position="174"/>
        <end position="195"/>
    </location>
</feature>
<dbReference type="Gene3D" id="3.10.20.90">
    <property type="entry name" value="Phosphatidylinositol 3-kinase Catalytic Subunit, Chain A, domain 1"/>
    <property type="match status" value="1"/>
</dbReference>
<dbReference type="InterPro" id="IPR024962">
    <property type="entry name" value="YukD-like"/>
</dbReference>
<feature type="transmembrane region" description="Helical" evidence="7">
    <location>
        <begin position="233"/>
        <end position="253"/>
    </location>
</feature>
<feature type="transmembrane region" description="Helical" evidence="7">
    <location>
        <begin position="207"/>
        <end position="226"/>
    </location>
</feature>
<dbReference type="AlphaFoldDB" id="A0A160P9G4"/>
<evidence type="ECO:0000256" key="6">
    <source>
        <dbReference type="ARBA" id="ARBA00023136"/>
    </source>
</evidence>
<evidence type="ECO:0000256" key="1">
    <source>
        <dbReference type="ARBA" id="ARBA00004651"/>
    </source>
</evidence>
<feature type="transmembrane region" description="Helical" evidence="7">
    <location>
        <begin position="375"/>
        <end position="395"/>
    </location>
</feature>
<keyword evidence="5 7" id="KW-1133">Transmembrane helix</keyword>
<dbReference type="PIRSF" id="PIRSF017804">
    <property type="entry name" value="Secretion_EccD1"/>
    <property type="match status" value="1"/>
</dbReference>
<dbReference type="EMBL" id="AP017424">
    <property type="protein sequence ID" value="BAU87653.1"/>
    <property type="molecule type" value="Genomic_DNA"/>
</dbReference>
<keyword evidence="4 7" id="KW-0812">Transmembrane</keyword>
<reference evidence="9 10" key="1">
    <citation type="journal article" date="2016" name="Genome Announc.">
        <title>Complete Genome Sequence of Thiostrepton-Producing Streptomyces laurentii ATCC 31255.</title>
        <authorList>
            <person name="Doi K."/>
            <person name="Fujino Y."/>
            <person name="Nagayoshi Y."/>
            <person name="Ohshima T."/>
            <person name="Ogata S."/>
        </authorList>
    </citation>
    <scope>NUCLEOTIDE SEQUENCE [LARGE SCALE GENOMIC DNA]</scope>
    <source>
        <strain evidence="9 10">ATCC 31255</strain>
    </source>
</reference>
<evidence type="ECO:0000313" key="9">
    <source>
        <dbReference type="EMBL" id="BAU87653.1"/>
    </source>
</evidence>
<keyword evidence="10" id="KW-1185">Reference proteome</keyword>
<organism evidence="9 10">
    <name type="scientific">Streptomyces laurentii</name>
    <dbReference type="NCBI Taxonomy" id="39478"/>
    <lineage>
        <taxon>Bacteria</taxon>
        <taxon>Bacillati</taxon>
        <taxon>Actinomycetota</taxon>
        <taxon>Actinomycetes</taxon>
        <taxon>Kitasatosporales</taxon>
        <taxon>Streptomycetaceae</taxon>
        <taxon>Streptomyces</taxon>
    </lineage>
</organism>
<dbReference type="GO" id="GO:0005886">
    <property type="term" value="C:plasma membrane"/>
    <property type="evidence" value="ECO:0007669"/>
    <property type="project" value="UniProtKB-SubCell"/>
</dbReference>
<sequence length="463" mass="47367">MTDISAPGLCRLTVRTPKRQIDLAVPVDVPVADLLPTLLDHAGDGLAEEGIEHDGWILQRLGEKPLDEEGTPEALNLRDGETLFLRPRNEALPALHFDDLVDGIATTMRDRPHGWAARTSRWLLRGTAVTLLAAGLLVLALPGGSTSLRAAVAAGTGLLVLFGAASASRAIGDAAAGAALGFLVPPYLALAGALLPTGETGTQLLGARLLAGCAAAAGGAVLTVAAVASFVPLLLSAATVALAGAVWGALMLATDLPAAHASSVVAVPAVVFGGLVPAIAFRLSGLRLPVLPTNAEQLQEGIEPHANEQVVSRTALAEEWMTALYAATGLVCAGVLTALVLDRPDTAALVTAGVLSLLLLLHARGIGHVWQRPAVMLPGLYGLVLIAVHTAGALPAAQRPALLAVLLAGAATAAIASWTVPGRRMLPYWGRAADILHSLSAVALIPLTLWVLDVYAALRTVTG</sequence>
<evidence type="ECO:0000256" key="2">
    <source>
        <dbReference type="ARBA" id="ARBA00006162"/>
    </source>
</evidence>
<feature type="transmembrane region" description="Helical" evidence="7">
    <location>
        <begin position="322"/>
        <end position="341"/>
    </location>
</feature>
<feature type="transmembrane region" description="Helical" evidence="7">
    <location>
        <begin position="122"/>
        <end position="141"/>
    </location>
</feature>
<keyword evidence="6 7" id="KW-0472">Membrane</keyword>
<name>A0A160P9G4_STRLU</name>
<evidence type="ECO:0000259" key="8">
    <source>
        <dbReference type="Pfam" id="PF19053"/>
    </source>
</evidence>
<dbReference type="KEGG" id="slau:SLA_6787"/>
<gene>
    <name evidence="9" type="ORF">SLA_6787</name>
</gene>
<dbReference type="InterPro" id="IPR006707">
    <property type="entry name" value="T7SS_EccD"/>
</dbReference>
<comment type="similarity">
    <text evidence="2">Belongs to the EccD/Snm4 family.</text>
</comment>
<feature type="transmembrane region" description="Helical" evidence="7">
    <location>
        <begin position="347"/>
        <end position="363"/>
    </location>
</feature>
<feature type="transmembrane region" description="Helical" evidence="7">
    <location>
        <begin position="401"/>
        <end position="420"/>
    </location>
</feature>
<dbReference type="InterPro" id="IPR044049">
    <property type="entry name" value="EccD_transm"/>
</dbReference>
<keyword evidence="3" id="KW-1003">Cell membrane</keyword>
<evidence type="ECO:0000256" key="4">
    <source>
        <dbReference type="ARBA" id="ARBA00022692"/>
    </source>
</evidence>
<feature type="transmembrane region" description="Helical" evidence="7">
    <location>
        <begin position="432"/>
        <end position="452"/>
    </location>
</feature>
<evidence type="ECO:0000313" key="10">
    <source>
        <dbReference type="Proteomes" id="UP000217676"/>
    </source>
</evidence>
<dbReference type="Pfam" id="PF19053">
    <property type="entry name" value="EccD"/>
    <property type="match status" value="1"/>
</dbReference>
<feature type="domain" description="EccD-like transmembrane" evidence="8">
    <location>
        <begin position="120"/>
        <end position="460"/>
    </location>
</feature>